<proteinExistence type="predicted"/>
<gene>
    <name evidence="3" type="ORF">IEQ44_05800</name>
</gene>
<dbReference type="InterPro" id="IPR036188">
    <property type="entry name" value="FAD/NAD-bd_sf"/>
</dbReference>
<sequence length="394" mass="42113">MGKRRAGVQQHASGGRRASRVAPPPVDPGDAEVLDVPVVVIGGGQAALATGYHLRRAGMRALEDFVILDDARAAGGAWSHVWESLRLFSPSDHSSLPGWPMPVSKDGFPTAEHVRRYLAAYEERYAFEVRRPVRVTGVTRDEADGRLLVGAADVVLRADAVVSATGTWSRPFWPIRPGAAEFGGLQIHSVSYRNAAEFAGRRVVVVGGGNTAAQVLAEVSTVAETTWVTREPPRFMPDHVDGRALFDVATRRAKALAQGADVVPTGVSALGDIVMVPSVRAARERGVLVAEPMFDHFEPGHVVWADGRRAPADAVIWCTGFRPALDHLRPLRVRNAEGTVDTDGTRSVLEPRLHLVGYGDWTGPASATLVGVGRTAEAAVSEILEALEGRTSCA</sequence>
<accession>A0ABR9RRH4</accession>
<dbReference type="NCBIfam" id="NF040505">
    <property type="entry name" value="ArsO_flavin_mono"/>
    <property type="match status" value="1"/>
</dbReference>
<dbReference type="RefSeq" id="WP_193637486.1">
    <property type="nucleotide sequence ID" value="NZ_JADCSA010000004.1"/>
</dbReference>
<evidence type="ECO:0000256" key="2">
    <source>
        <dbReference type="SAM" id="MobiDB-lite"/>
    </source>
</evidence>
<dbReference type="PRINTS" id="PR00368">
    <property type="entry name" value="FADPNR"/>
</dbReference>
<dbReference type="EMBL" id="JADCSA010000004">
    <property type="protein sequence ID" value="MBE7324159.1"/>
    <property type="molecule type" value="Genomic_DNA"/>
</dbReference>
<dbReference type="SUPFAM" id="SSF51905">
    <property type="entry name" value="FAD/NAD(P)-binding domain"/>
    <property type="match status" value="2"/>
</dbReference>
<keyword evidence="4" id="KW-1185">Reference proteome</keyword>
<name>A0ABR9RRH4_9ACTN</name>
<dbReference type="PRINTS" id="PR00469">
    <property type="entry name" value="PNDRDTASEII"/>
</dbReference>
<organism evidence="3 4">
    <name type="scientific">Nocardioides malaquae</name>
    <dbReference type="NCBI Taxonomy" id="2773426"/>
    <lineage>
        <taxon>Bacteria</taxon>
        <taxon>Bacillati</taxon>
        <taxon>Actinomycetota</taxon>
        <taxon>Actinomycetes</taxon>
        <taxon>Propionibacteriales</taxon>
        <taxon>Nocardioidaceae</taxon>
        <taxon>Nocardioides</taxon>
    </lineage>
</organism>
<dbReference type="PANTHER" id="PTHR43539:SF78">
    <property type="entry name" value="FLAVIN-CONTAINING MONOOXYGENASE"/>
    <property type="match status" value="1"/>
</dbReference>
<dbReference type="PANTHER" id="PTHR43539">
    <property type="entry name" value="FLAVIN-BINDING MONOOXYGENASE-LIKE PROTEIN (AFU_ORTHOLOGUE AFUA_4G09220)"/>
    <property type="match status" value="1"/>
</dbReference>
<feature type="region of interest" description="Disordered" evidence="2">
    <location>
        <begin position="1"/>
        <end position="29"/>
    </location>
</feature>
<evidence type="ECO:0000256" key="1">
    <source>
        <dbReference type="ARBA" id="ARBA00023002"/>
    </source>
</evidence>
<dbReference type="Proteomes" id="UP000756387">
    <property type="component" value="Unassembled WGS sequence"/>
</dbReference>
<evidence type="ECO:0000313" key="3">
    <source>
        <dbReference type="EMBL" id="MBE7324159.1"/>
    </source>
</evidence>
<keyword evidence="1" id="KW-0560">Oxidoreductase</keyword>
<reference evidence="3 4" key="1">
    <citation type="submission" date="2020-10" db="EMBL/GenBank/DDBJ databases">
        <title>Nocardioides sp. isolated from sludge.</title>
        <authorList>
            <person name="Zhang X."/>
        </authorList>
    </citation>
    <scope>NUCLEOTIDE SEQUENCE [LARGE SCALE GENOMIC DNA]</scope>
    <source>
        <strain evidence="3 4">Y6</strain>
    </source>
</reference>
<protein>
    <submittedName>
        <fullName evidence="3">NAD(P)/FAD-dependent oxidoreductase</fullName>
    </submittedName>
</protein>
<dbReference type="Pfam" id="PF13738">
    <property type="entry name" value="Pyr_redox_3"/>
    <property type="match status" value="1"/>
</dbReference>
<comment type="caution">
    <text evidence="3">The sequence shown here is derived from an EMBL/GenBank/DDBJ whole genome shotgun (WGS) entry which is preliminary data.</text>
</comment>
<dbReference type="InterPro" id="IPR050982">
    <property type="entry name" value="Auxin_biosynth/cation_transpt"/>
</dbReference>
<evidence type="ECO:0000313" key="4">
    <source>
        <dbReference type="Proteomes" id="UP000756387"/>
    </source>
</evidence>
<dbReference type="Gene3D" id="3.50.50.60">
    <property type="entry name" value="FAD/NAD(P)-binding domain"/>
    <property type="match status" value="1"/>
</dbReference>